<evidence type="ECO:0000313" key="12">
    <source>
        <dbReference type="EMBL" id="MCP9612568.1"/>
    </source>
</evidence>
<evidence type="ECO:0000256" key="3">
    <source>
        <dbReference type="ARBA" id="ARBA00006577"/>
    </source>
</evidence>
<feature type="domain" description="PPIase FKBP-type" evidence="11">
    <location>
        <begin position="7"/>
        <end position="91"/>
    </location>
</feature>
<reference evidence="12 13" key="1">
    <citation type="submission" date="2022-07" db="EMBL/GenBank/DDBJ databases">
        <title>Fecal culturing of patients with breast cancer.</title>
        <authorList>
            <person name="Teng N.M.Y."/>
            <person name="Kiu R."/>
            <person name="Evans R."/>
            <person name="Baker D.J."/>
            <person name="Zenner C."/>
            <person name="Robinson S.D."/>
            <person name="Hall L.J."/>
        </authorList>
    </citation>
    <scope>NUCLEOTIDE SEQUENCE [LARGE SCALE GENOMIC DNA]</scope>
    <source>
        <strain evidence="12 13">LH1063</strain>
    </source>
</reference>
<keyword evidence="4" id="KW-0963">Cytoplasm</keyword>
<dbReference type="SUPFAM" id="SSF54534">
    <property type="entry name" value="FKBP-like"/>
    <property type="match status" value="1"/>
</dbReference>
<comment type="catalytic activity">
    <reaction evidence="1 9 10">
        <text>[protein]-peptidylproline (omega=180) = [protein]-peptidylproline (omega=0)</text>
        <dbReference type="Rhea" id="RHEA:16237"/>
        <dbReference type="Rhea" id="RHEA-COMP:10747"/>
        <dbReference type="Rhea" id="RHEA-COMP:10748"/>
        <dbReference type="ChEBI" id="CHEBI:83833"/>
        <dbReference type="ChEBI" id="CHEBI:83834"/>
        <dbReference type="EC" id="5.2.1.8"/>
    </reaction>
</comment>
<name>A0ABT1MIW6_9BACT</name>
<comment type="function">
    <text evidence="8">Also involved in hydrogenase metallocenter assembly, probably by participating in the nickel insertion step. This function in hydrogenase biosynthesis requires chaperone activity and the presence of the metal-binding domain, but not PPIase activity.</text>
</comment>
<comment type="similarity">
    <text evidence="3 10">Belongs to the FKBP-type PPIase family.</text>
</comment>
<evidence type="ECO:0000313" key="13">
    <source>
        <dbReference type="Proteomes" id="UP001205603"/>
    </source>
</evidence>
<dbReference type="GO" id="GO:0003755">
    <property type="term" value="F:peptidyl-prolyl cis-trans isomerase activity"/>
    <property type="evidence" value="ECO:0007669"/>
    <property type="project" value="UniProtKB-EC"/>
</dbReference>
<dbReference type="PANTHER" id="PTHR47861">
    <property type="entry name" value="FKBP-TYPE PEPTIDYL-PROLYL CIS-TRANS ISOMERASE SLYD"/>
    <property type="match status" value="1"/>
</dbReference>
<protein>
    <recommendedName>
        <fullName evidence="10">Peptidyl-prolyl cis-trans isomerase</fullName>
        <ecNumber evidence="10">5.2.1.8</ecNumber>
    </recommendedName>
</protein>
<keyword evidence="6" id="KW-0143">Chaperone</keyword>
<sequence length="182" mass="19909">MEIVKPGQFVEATYDLYVGEDKEQELMEKATSENPLKFVFGADQMLPAFEAKLKGLKAGDEFDFVLPSDEAYGEYNKEHVLELGKEIFEVDGKFDNEMIFPGNTVPMMDSNGNRLNGSVLEVKDDVVIMDFNHPLAGEDLHFVGKILAVREATPEELHPSCGGGCSCGCDSDDCGSGCDGCH</sequence>
<evidence type="ECO:0000256" key="7">
    <source>
        <dbReference type="ARBA" id="ARBA00023235"/>
    </source>
</evidence>
<keyword evidence="5 9" id="KW-0697">Rotamase</keyword>
<evidence type="ECO:0000256" key="5">
    <source>
        <dbReference type="ARBA" id="ARBA00023110"/>
    </source>
</evidence>
<keyword evidence="13" id="KW-1185">Reference proteome</keyword>
<evidence type="ECO:0000256" key="2">
    <source>
        <dbReference type="ARBA" id="ARBA00004496"/>
    </source>
</evidence>
<proteinExistence type="inferred from homology"/>
<dbReference type="InterPro" id="IPR048261">
    <property type="entry name" value="SlpA/SlyD-like_ins_sf"/>
</dbReference>
<dbReference type="EC" id="5.2.1.8" evidence="10"/>
<dbReference type="Pfam" id="PF00254">
    <property type="entry name" value="FKBP_C"/>
    <property type="match status" value="1"/>
</dbReference>
<dbReference type="PROSITE" id="PS50059">
    <property type="entry name" value="FKBP_PPIASE"/>
    <property type="match status" value="1"/>
</dbReference>
<evidence type="ECO:0000259" key="11">
    <source>
        <dbReference type="PROSITE" id="PS50059"/>
    </source>
</evidence>
<comment type="subcellular location">
    <subcellularLocation>
        <location evidence="2">Cytoplasm</location>
    </subcellularLocation>
</comment>
<evidence type="ECO:0000256" key="8">
    <source>
        <dbReference type="ARBA" id="ARBA00037071"/>
    </source>
</evidence>
<evidence type="ECO:0000256" key="9">
    <source>
        <dbReference type="PROSITE-ProRule" id="PRU00277"/>
    </source>
</evidence>
<evidence type="ECO:0000256" key="1">
    <source>
        <dbReference type="ARBA" id="ARBA00000971"/>
    </source>
</evidence>
<evidence type="ECO:0000256" key="6">
    <source>
        <dbReference type="ARBA" id="ARBA00023186"/>
    </source>
</evidence>
<dbReference type="Gene3D" id="2.40.10.330">
    <property type="match status" value="1"/>
</dbReference>
<organism evidence="12 13">
    <name type="scientific">Coprobacter tertius</name>
    <dbReference type="NCBI Taxonomy" id="2944915"/>
    <lineage>
        <taxon>Bacteria</taxon>
        <taxon>Pseudomonadati</taxon>
        <taxon>Bacteroidota</taxon>
        <taxon>Bacteroidia</taxon>
        <taxon>Bacteroidales</taxon>
        <taxon>Barnesiellaceae</taxon>
        <taxon>Coprobacter</taxon>
    </lineage>
</organism>
<dbReference type="InterPro" id="IPR046357">
    <property type="entry name" value="PPIase_dom_sf"/>
</dbReference>
<dbReference type="RefSeq" id="WP_255027897.1">
    <property type="nucleotide sequence ID" value="NZ_JANDHW010000011.1"/>
</dbReference>
<keyword evidence="7 9" id="KW-0413">Isomerase</keyword>
<accession>A0ABT1MIW6</accession>
<evidence type="ECO:0000256" key="10">
    <source>
        <dbReference type="RuleBase" id="RU003915"/>
    </source>
</evidence>
<evidence type="ECO:0000256" key="4">
    <source>
        <dbReference type="ARBA" id="ARBA00022490"/>
    </source>
</evidence>
<dbReference type="Gene3D" id="3.10.50.40">
    <property type="match status" value="1"/>
</dbReference>
<gene>
    <name evidence="12" type="ORF">NMU02_10735</name>
</gene>
<comment type="caution">
    <text evidence="12">The sequence shown here is derived from an EMBL/GenBank/DDBJ whole genome shotgun (WGS) entry which is preliminary data.</text>
</comment>
<dbReference type="PANTHER" id="PTHR47861:SF3">
    <property type="entry name" value="FKBP-TYPE PEPTIDYL-PROLYL CIS-TRANS ISOMERASE SLYD"/>
    <property type="match status" value="1"/>
</dbReference>
<dbReference type="InterPro" id="IPR001179">
    <property type="entry name" value="PPIase_FKBP_dom"/>
</dbReference>
<dbReference type="EMBL" id="JANDHW010000011">
    <property type="protein sequence ID" value="MCP9612568.1"/>
    <property type="molecule type" value="Genomic_DNA"/>
</dbReference>
<dbReference type="Proteomes" id="UP001205603">
    <property type="component" value="Unassembled WGS sequence"/>
</dbReference>